<evidence type="ECO:0000313" key="3">
    <source>
        <dbReference type="Proteomes" id="UP001239257"/>
    </source>
</evidence>
<organism evidence="2 3">
    <name type="scientific">Vibrio aestuarianus</name>
    <dbReference type="NCBI Taxonomy" id="28171"/>
    <lineage>
        <taxon>Bacteria</taxon>
        <taxon>Pseudomonadati</taxon>
        <taxon>Pseudomonadota</taxon>
        <taxon>Gammaproteobacteria</taxon>
        <taxon>Vibrionales</taxon>
        <taxon>Vibrionaceae</taxon>
        <taxon>Vibrio</taxon>
    </lineage>
</organism>
<name>A0AAX3U9L8_9VIBR</name>
<feature type="region of interest" description="Disordered" evidence="1">
    <location>
        <begin position="14"/>
        <end position="80"/>
    </location>
</feature>
<evidence type="ECO:0000256" key="1">
    <source>
        <dbReference type="SAM" id="MobiDB-lite"/>
    </source>
</evidence>
<sequence>MNIKKTTKQVASLAAATLQDPSASKTAKSLAGSALAQSSTKKQTGADLEEKASKVLRSTKYSEDTKTLAGSVLSQSNKKR</sequence>
<gene>
    <name evidence="2" type="ORF">PYE51_17690</name>
</gene>
<dbReference type="Proteomes" id="UP001239257">
    <property type="component" value="Chromosome 2"/>
</dbReference>
<accession>A0AAX3U9L8</accession>
<dbReference type="RefSeq" id="WP_217555779.1">
    <property type="nucleotide sequence ID" value="NZ_CP118710.1"/>
</dbReference>
<protein>
    <submittedName>
        <fullName evidence="2">Uncharacterized protein</fullName>
    </submittedName>
</protein>
<dbReference type="EMBL" id="CP118710">
    <property type="protein sequence ID" value="WGK83194.1"/>
    <property type="molecule type" value="Genomic_DNA"/>
</dbReference>
<reference evidence="2" key="1">
    <citation type="submission" date="2022-02" db="EMBL/GenBank/DDBJ databases">
        <title>Emergence and expansion in Europe of a Vibrio aestuarianus clonal complex pathogenic for oysters.</title>
        <authorList>
            <person name="Mesnil A."/>
            <person name="Travers M.-A."/>
        </authorList>
    </citation>
    <scope>NUCLEOTIDE SEQUENCE</scope>
    <source>
        <strain evidence="2">U29</strain>
    </source>
</reference>
<evidence type="ECO:0000313" key="2">
    <source>
        <dbReference type="EMBL" id="WGK83194.1"/>
    </source>
</evidence>
<dbReference type="AlphaFoldDB" id="A0AAX3U9L8"/>
<proteinExistence type="predicted"/>